<name>A0A3G8M604_9HYPH</name>
<sequence length="177" mass="19626">MSNPPLRLNITELAEEAGISRDRARRVLQLAGVKRDQHRLYNAEEARHALSAFVDASKATGNHLAGRGSDTPTNSNLEALAIARSEAERLRIRKMEIALAKEEGKLISREAANNAAREFALHIRNEWLSFGARVAHLLIGAKSADEIQRILDREIRATLNAAADIDRYSLGYAYSEI</sequence>
<accession>A0A3G8M604</accession>
<gene>
    <name evidence="1" type="ORF">EHO51_05960</name>
</gene>
<evidence type="ECO:0000313" key="1">
    <source>
        <dbReference type="EMBL" id="AZG76308.1"/>
    </source>
</evidence>
<reference evidence="1 2" key="1">
    <citation type="submission" date="2018-11" db="EMBL/GenBank/DDBJ databases">
        <title>Genome squencing of methanotrophic bacteria isolated from alkaline groundwater in Korea.</title>
        <authorList>
            <person name="Nguyen L.N."/>
        </authorList>
    </citation>
    <scope>NUCLEOTIDE SEQUENCE [LARGE SCALE GENOMIC DNA]</scope>
    <source>
        <strain evidence="1 2">GW6</strain>
    </source>
</reference>
<evidence type="ECO:0000313" key="2">
    <source>
        <dbReference type="Proteomes" id="UP000273982"/>
    </source>
</evidence>
<proteinExistence type="predicted"/>
<dbReference type="RefSeq" id="WP_124738125.1">
    <property type="nucleotide sequence ID" value="NZ_CP034086.1"/>
</dbReference>
<dbReference type="Proteomes" id="UP000273982">
    <property type="component" value="Chromosome"/>
</dbReference>
<protein>
    <submittedName>
        <fullName evidence="1">Uncharacterized protein</fullName>
    </submittedName>
</protein>
<dbReference type="EMBL" id="CP034086">
    <property type="protein sequence ID" value="AZG76308.1"/>
    <property type="molecule type" value="Genomic_DNA"/>
</dbReference>
<dbReference type="AlphaFoldDB" id="A0A3G8M604"/>
<organism evidence="1 2">
    <name type="scientific">Methylocystis rosea</name>
    <dbReference type="NCBI Taxonomy" id="173366"/>
    <lineage>
        <taxon>Bacteria</taxon>
        <taxon>Pseudomonadati</taxon>
        <taxon>Pseudomonadota</taxon>
        <taxon>Alphaproteobacteria</taxon>
        <taxon>Hyphomicrobiales</taxon>
        <taxon>Methylocystaceae</taxon>
        <taxon>Methylocystis</taxon>
    </lineage>
</organism>
<dbReference type="KEGG" id="mros:EHO51_05960"/>